<feature type="transmembrane region" description="Helical" evidence="7">
    <location>
        <begin position="216"/>
        <end position="242"/>
    </location>
</feature>
<dbReference type="EMBL" id="LPVY01000013">
    <property type="protein sequence ID" value="KZB64021.1"/>
    <property type="molecule type" value="Genomic_DNA"/>
</dbReference>
<proteinExistence type="predicted"/>
<dbReference type="Pfam" id="PF01895">
    <property type="entry name" value="PhoU"/>
    <property type="match status" value="1"/>
</dbReference>
<comment type="caution">
    <text evidence="9">The sequence shown here is derived from an EMBL/GenBank/DDBJ whole genome shotgun (WGS) entry which is preliminary data.</text>
</comment>
<feature type="transmembrane region" description="Helical" evidence="7">
    <location>
        <begin position="90"/>
        <end position="107"/>
    </location>
</feature>
<feature type="transmembrane region" description="Helical" evidence="7">
    <location>
        <begin position="174"/>
        <end position="195"/>
    </location>
</feature>
<dbReference type="OrthoDB" id="9763003at2"/>
<feature type="region of interest" description="Disordered" evidence="6">
    <location>
        <begin position="587"/>
        <end position="609"/>
    </location>
</feature>
<evidence type="ECO:0000256" key="5">
    <source>
        <dbReference type="ARBA" id="ARBA00023136"/>
    </source>
</evidence>
<dbReference type="GO" id="GO:0005886">
    <property type="term" value="C:plasma membrane"/>
    <property type="evidence" value="ECO:0007669"/>
    <property type="project" value="UniProtKB-SubCell"/>
</dbReference>
<keyword evidence="3 7" id="KW-0812">Transmembrane</keyword>
<dbReference type="Pfam" id="PF02690">
    <property type="entry name" value="Na_Pi_cotrans"/>
    <property type="match status" value="2"/>
</dbReference>
<evidence type="ECO:0000256" key="4">
    <source>
        <dbReference type="ARBA" id="ARBA00022989"/>
    </source>
</evidence>
<protein>
    <submittedName>
        <fullName evidence="9">Na/Pi cotransporter</fullName>
    </submittedName>
</protein>
<name>A0A154L4K1_9PROT</name>
<dbReference type="NCBIfam" id="NF037997">
    <property type="entry name" value="Na_Pi_symport"/>
    <property type="match status" value="1"/>
</dbReference>
<evidence type="ECO:0000256" key="2">
    <source>
        <dbReference type="ARBA" id="ARBA00022475"/>
    </source>
</evidence>
<keyword evidence="5 7" id="KW-0472">Membrane</keyword>
<dbReference type="Gene3D" id="1.20.58.220">
    <property type="entry name" value="Phosphate transport system protein phou homolog 2, domain 2"/>
    <property type="match status" value="1"/>
</dbReference>
<evidence type="ECO:0000256" key="6">
    <source>
        <dbReference type="SAM" id="MobiDB-lite"/>
    </source>
</evidence>
<gene>
    <name evidence="9" type="ORF">AUP42_19680</name>
</gene>
<feature type="transmembrane region" description="Helical" evidence="7">
    <location>
        <begin position="283"/>
        <end position="301"/>
    </location>
</feature>
<accession>A0A154L4K1</accession>
<dbReference type="PANTHER" id="PTHR10010">
    <property type="entry name" value="SOLUTE CARRIER FAMILY 34 SODIUM PHOSPHATE , MEMBER 2-RELATED"/>
    <property type="match status" value="1"/>
</dbReference>
<comment type="subcellular location">
    <subcellularLocation>
        <location evidence="1">Cell membrane</location>
        <topology evidence="1">Multi-pass membrane protein</topology>
    </subcellularLocation>
</comment>
<evidence type="ECO:0000313" key="9">
    <source>
        <dbReference type="EMBL" id="KZB64021.1"/>
    </source>
</evidence>
<feature type="domain" description="PhoU" evidence="8">
    <location>
        <begin position="393"/>
        <end position="472"/>
    </location>
</feature>
<dbReference type="SUPFAM" id="SSF109755">
    <property type="entry name" value="PhoU-like"/>
    <property type="match status" value="1"/>
</dbReference>
<evidence type="ECO:0000256" key="7">
    <source>
        <dbReference type="SAM" id="Phobius"/>
    </source>
</evidence>
<feature type="transmembrane region" description="Helical" evidence="7">
    <location>
        <begin position="145"/>
        <end position="168"/>
    </location>
</feature>
<dbReference type="GO" id="GO:0044341">
    <property type="term" value="P:sodium-dependent phosphate transport"/>
    <property type="evidence" value="ECO:0007669"/>
    <property type="project" value="InterPro"/>
</dbReference>
<evidence type="ECO:0000259" key="8">
    <source>
        <dbReference type="Pfam" id="PF01895"/>
    </source>
</evidence>
<reference evidence="9 10" key="1">
    <citation type="submission" date="2015-12" db="EMBL/GenBank/DDBJ databases">
        <title>Genome sequence of Thalassospira lucentensis MCCC 1A02072.</title>
        <authorList>
            <person name="Lu L."/>
            <person name="Lai Q."/>
            <person name="Shao Z."/>
            <person name="Qian P."/>
        </authorList>
    </citation>
    <scope>NUCLEOTIDE SEQUENCE [LARGE SCALE GENOMIC DNA]</scope>
    <source>
        <strain evidence="9 10">MCCC 1A02072</strain>
    </source>
</reference>
<organism evidence="9 10">
    <name type="scientific">Thalassospira lucentensis</name>
    <dbReference type="NCBI Taxonomy" id="168935"/>
    <lineage>
        <taxon>Bacteria</taxon>
        <taxon>Pseudomonadati</taxon>
        <taxon>Pseudomonadota</taxon>
        <taxon>Alphaproteobacteria</taxon>
        <taxon>Rhodospirillales</taxon>
        <taxon>Thalassospiraceae</taxon>
        <taxon>Thalassospira</taxon>
    </lineage>
</organism>
<dbReference type="GO" id="GO:0005436">
    <property type="term" value="F:sodium:phosphate symporter activity"/>
    <property type="evidence" value="ECO:0007669"/>
    <property type="project" value="InterPro"/>
</dbReference>
<feature type="transmembrane region" description="Helical" evidence="7">
    <location>
        <begin position="49"/>
        <end position="70"/>
    </location>
</feature>
<evidence type="ECO:0000256" key="3">
    <source>
        <dbReference type="ARBA" id="ARBA00022692"/>
    </source>
</evidence>
<dbReference type="InterPro" id="IPR003841">
    <property type="entry name" value="Na/Pi_transpt"/>
</dbReference>
<evidence type="ECO:0000313" key="10">
    <source>
        <dbReference type="Proteomes" id="UP000076335"/>
    </source>
</evidence>
<feature type="transmembrane region" description="Helical" evidence="7">
    <location>
        <begin position="113"/>
        <end position="133"/>
    </location>
</feature>
<dbReference type="InterPro" id="IPR038078">
    <property type="entry name" value="PhoU-like_sf"/>
</dbReference>
<dbReference type="AlphaFoldDB" id="A0A154L4K1"/>
<evidence type="ECO:0000256" key="1">
    <source>
        <dbReference type="ARBA" id="ARBA00004651"/>
    </source>
</evidence>
<dbReference type="InterPro" id="IPR026022">
    <property type="entry name" value="PhoU_dom"/>
</dbReference>
<dbReference type="NCBIfam" id="TIGR00704">
    <property type="entry name" value="NaPi_cotrn_rel"/>
    <property type="match status" value="1"/>
</dbReference>
<dbReference type="InterPro" id="IPR004633">
    <property type="entry name" value="NaPi_cotrn-rel/YqeW-like"/>
</dbReference>
<keyword evidence="4 7" id="KW-1133">Transmembrane helix</keyword>
<keyword evidence="2" id="KW-1003">Cell membrane</keyword>
<dbReference type="PANTHER" id="PTHR10010:SF46">
    <property type="entry name" value="SODIUM-DEPENDENT PHOSPHATE TRANSPORT PROTEIN 2B"/>
    <property type="match status" value="1"/>
</dbReference>
<sequence length="609" mass="65641">MAGSVPMSFLRLSAFLSVLTVLLAVLPMRGILAAANDPAVSELHPGWMAIGLLGGLALFLYGMDHLATALKTLAGGRLRAILAKMTRNRFMAALSGATITGLVQSSSVTTVLVVGFVSAGLMGFGQSIAVIMGANVGSTLTAQIIAFRIDAIAPLMIAVGFGVMSFVPHRGWSLAGRALLGTGLLFFGMGMMSDAMEPLRTYAPFIDLMAQMTNPLIGILIAALFTALVQSSAATTGIVIVLAGQGLVPLEGGIALIFGANIGTCVTALLVTIGKNRDAMRTALGHVFFNVVGVLIWLPFIPQLADIVRVISLGENGGQVDIAREIANAHSIFNIANVVIMIGFVPWIARLIEKCVPVHDVFEPPLDPAPKFLVDDIADTPSAALMLLRNEVMHMGDIVCDVVRRGRETMQNPTLEKLEKIAELDDGVDSLQDAIARFAGKLRHSELLPSDQNRLLNKLAISNHLEAIGDIISEEMTELVGRLLAERNLPLLDSREKMSELFTFSEECLKQALTAFASDDVEAANRVLARKGEFIEKMDVTLRRISDEIGPRDADIRRYRTEVALVERINRLYERARRIARASLAITRDDRSDNSNSPERTPHGQPVAP</sequence>
<feature type="transmembrane region" description="Helical" evidence="7">
    <location>
        <begin position="254"/>
        <end position="271"/>
    </location>
</feature>
<dbReference type="Proteomes" id="UP000076335">
    <property type="component" value="Unassembled WGS sequence"/>
</dbReference>